<protein>
    <recommendedName>
        <fullName evidence="2">Acyltransferase</fullName>
    </recommendedName>
</protein>
<accession>A0A0F9ADZ0</accession>
<dbReference type="AlphaFoldDB" id="A0A0F9ADZ0"/>
<name>A0A0F9ADZ0_9ZZZZ</name>
<dbReference type="SUPFAM" id="SSF51161">
    <property type="entry name" value="Trimeric LpxA-like enzymes"/>
    <property type="match status" value="1"/>
</dbReference>
<dbReference type="InterPro" id="IPR050179">
    <property type="entry name" value="Trans_hexapeptide_repeat"/>
</dbReference>
<sequence>MVDYNKGSFKKRGVDVRINDSAEIIRPHLVELGNHIAIDMCVYLSVGVKFGDYIHIAPHVCIIGGSEATLIMEDFTGIAAGSKIICAGDDYNVGILCPLVPLKYRNVINKPIIFKRFTCVGINSVVMPGVTFAEGSVLGANSLLTKDTEPWTIYVGSPAVAVKIRNSELALLGAKELGY</sequence>
<organism evidence="1">
    <name type="scientific">marine sediment metagenome</name>
    <dbReference type="NCBI Taxonomy" id="412755"/>
    <lineage>
        <taxon>unclassified sequences</taxon>
        <taxon>metagenomes</taxon>
        <taxon>ecological metagenomes</taxon>
    </lineage>
</organism>
<dbReference type="EMBL" id="LAZR01043147">
    <property type="protein sequence ID" value="KKL07784.1"/>
    <property type="molecule type" value="Genomic_DNA"/>
</dbReference>
<dbReference type="PANTHER" id="PTHR43300:SF10">
    <property type="entry name" value="2,3,4,5-TETRAHYDROPYRIDINE-2,6-DICARBOXYLATE N-ACETYLTRANSFERASE"/>
    <property type="match status" value="1"/>
</dbReference>
<dbReference type="Gene3D" id="2.160.10.10">
    <property type="entry name" value="Hexapeptide repeat proteins"/>
    <property type="match status" value="1"/>
</dbReference>
<evidence type="ECO:0000313" key="1">
    <source>
        <dbReference type="EMBL" id="KKL07784.1"/>
    </source>
</evidence>
<dbReference type="PANTHER" id="PTHR43300">
    <property type="entry name" value="ACETYLTRANSFERASE"/>
    <property type="match status" value="1"/>
</dbReference>
<gene>
    <name evidence="1" type="ORF">LCGC14_2582560</name>
</gene>
<comment type="caution">
    <text evidence="1">The sequence shown here is derived from an EMBL/GenBank/DDBJ whole genome shotgun (WGS) entry which is preliminary data.</text>
</comment>
<dbReference type="InterPro" id="IPR011004">
    <property type="entry name" value="Trimer_LpxA-like_sf"/>
</dbReference>
<proteinExistence type="predicted"/>
<evidence type="ECO:0008006" key="2">
    <source>
        <dbReference type="Google" id="ProtNLM"/>
    </source>
</evidence>
<reference evidence="1" key="1">
    <citation type="journal article" date="2015" name="Nature">
        <title>Complex archaea that bridge the gap between prokaryotes and eukaryotes.</title>
        <authorList>
            <person name="Spang A."/>
            <person name="Saw J.H."/>
            <person name="Jorgensen S.L."/>
            <person name="Zaremba-Niedzwiedzka K."/>
            <person name="Martijn J."/>
            <person name="Lind A.E."/>
            <person name="van Eijk R."/>
            <person name="Schleper C."/>
            <person name="Guy L."/>
            <person name="Ettema T.J."/>
        </authorList>
    </citation>
    <scope>NUCLEOTIDE SEQUENCE</scope>
</reference>